<feature type="coiled-coil region" evidence="1">
    <location>
        <begin position="228"/>
        <end position="299"/>
    </location>
</feature>
<sequence>MLNLSNEVKVGITVLVAFMIAFVGFRFMRDIPIFRQTFQITATFDRGDGISRGSLVNVSGVKVGSVSSVELNRNGRVKVTMSLDGDFPIPDDTVAQLTSLGIVEGKSIVLRLGDSDSNIEYGDEIEGEYVESVTEVLGSRSEEIAGDVSESLSELNTFLRQLNSTFDDSTRATLDETIVSASQAAEQLSLILTQRQQDISRAITSGSQMLSRLDTLAADNSPRVDSIMVSLEKNISELELLRTELESATSNLNQILDKINSGEGTIGKLVNDPAVYDNVEELSRELKELIRNLNEEPGRYLRHMNIIELF</sequence>
<dbReference type="PANTHER" id="PTHR33371">
    <property type="entry name" value="INTERMEMBRANE PHOSPHOLIPID TRANSPORT SYSTEM BINDING PROTEIN MLAD-RELATED"/>
    <property type="match status" value="1"/>
</dbReference>
<accession>A0A316TZ66</accession>
<evidence type="ECO:0000256" key="2">
    <source>
        <dbReference type="SAM" id="Phobius"/>
    </source>
</evidence>
<keyword evidence="5" id="KW-1185">Reference proteome</keyword>
<evidence type="ECO:0000313" key="5">
    <source>
        <dbReference type="Proteomes" id="UP000245533"/>
    </source>
</evidence>
<organism evidence="4 5">
    <name type="scientific">Rhodohalobacter mucosus</name>
    <dbReference type="NCBI Taxonomy" id="2079485"/>
    <lineage>
        <taxon>Bacteria</taxon>
        <taxon>Pseudomonadati</taxon>
        <taxon>Balneolota</taxon>
        <taxon>Balneolia</taxon>
        <taxon>Balneolales</taxon>
        <taxon>Balneolaceae</taxon>
        <taxon>Rhodohalobacter</taxon>
    </lineage>
</organism>
<evidence type="ECO:0000313" key="4">
    <source>
        <dbReference type="EMBL" id="PWN08204.1"/>
    </source>
</evidence>
<dbReference type="Proteomes" id="UP000245533">
    <property type="component" value="Unassembled WGS sequence"/>
</dbReference>
<feature type="transmembrane region" description="Helical" evidence="2">
    <location>
        <begin position="12"/>
        <end position="28"/>
    </location>
</feature>
<keyword evidence="2" id="KW-1133">Transmembrane helix</keyword>
<keyword evidence="2" id="KW-0472">Membrane</keyword>
<evidence type="ECO:0000256" key="1">
    <source>
        <dbReference type="SAM" id="Coils"/>
    </source>
</evidence>
<dbReference type="EMBL" id="QGGB01000001">
    <property type="protein sequence ID" value="PWN08204.1"/>
    <property type="molecule type" value="Genomic_DNA"/>
</dbReference>
<dbReference type="Pfam" id="PF02470">
    <property type="entry name" value="MlaD"/>
    <property type="match status" value="1"/>
</dbReference>
<name>A0A316TZ66_9BACT</name>
<feature type="domain" description="Mce/MlaD" evidence="3">
    <location>
        <begin position="38"/>
        <end position="110"/>
    </location>
</feature>
<dbReference type="PANTHER" id="PTHR33371:SF4">
    <property type="entry name" value="INTERMEMBRANE PHOSPHOLIPID TRANSPORT SYSTEM BINDING PROTEIN MLAD"/>
    <property type="match status" value="1"/>
</dbReference>
<dbReference type="RefSeq" id="WP_109643880.1">
    <property type="nucleotide sequence ID" value="NZ_QGGB01000001.1"/>
</dbReference>
<keyword evidence="1" id="KW-0175">Coiled coil</keyword>
<reference evidence="4 5" key="1">
    <citation type="submission" date="2018-05" db="EMBL/GenBank/DDBJ databases">
        <title>Rhodohalobacter halophilus gen. nov., sp. nov., a moderately halophilic member of the family Balneolaceae.</title>
        <authorList>
            <person name="Liu Z.-W."/>
        </authorList>
    </citation>
    <scope>NUCLEOTIDE SEQUENCE [LARGE SCALE GENOMIC DNA]</scope>
    <source>
        <strain evidence="4 5">8A47</strain>
    </source>
</reference>
<dbReference type="InterPro" id="IPR052336">
    <property type="entry name" value="MlaD_Phospholipid_Transporter"/>
</dbReference>
<proteinExistence type="predicted"/>
<comment type="caution">
    <text evidence="4">The sequence shown here is derived from an EMBL/GenBank/DDBJ whole genome shotgun (WGS) entry which is preliminary data.</text>
</comment>
<dbReference type="OrthoDB" id="9769132at2"/>
<dbReference type="AlphaFoldDB" id="A0A316TZ66"/>
<dbReference type="InterPro" id="IPR003399">
    <property type="entry name" value="Mce/MlaD"/>
</dbReference>
<keyword evidence="2" id="KW-0812">Transmembrane</keyword>
<gene>
    <name evidence="4" type="ORF">DDZ15_00805</name>
</gene>
<evidence type="ECO:0000259" key="3">
    <source>
        <dbReference type="Pfam" id="PF02470"/>
    </source>
</evidence>
<protein>
    <recommendedName>
        <fullName evidence="3">Mce/MlaD domain-containing protein</fullName>
    </recommendedName>
</protein>